<protein>
    <submittedName>
        <fullName evidence="3">Uncharacterized protein</fullName>
    </submittedName>
</protein>
<evidence type="ECO:0000313" key="4">
    <source>
        <dbReference type="Proteomes" id="UP000317940"/>
    </source>
</evidence>
<dbReference type="EMBL" id="VIWT01000001">
    <property type="protein sequence ID" value="TWG01418.1"/>
    <property type="molecule type" value="Genomic_DNA"/>
</dbReference>
<dbReference type="OrthoDB" id="3854647at2"/>
<dbReference type="Proteomes" id="UP000317940">
    <property type="component" value="Unassembled WGS sequence"/>
</dbReference>
<reference evidence="3 4" key="1">
    <citation type="submission" date="2019-06" db="EMBL/GenBank/DDBJ databases">
        <title>Sequencing the genomes of 1000 actinobacteria strains.</title>
        <authorList>
            <person name="Klenk H.-P."/>
        </authorList>
    </citation>
    <scope>NUCLEOTIDE SEQUENCE [LARGE SCALE GENOMIC DNA]</scope>
    <source>
        <strain evidence="3 4">DSM 44826</strain>
    </source>
</reference>
<feature type="transmembrane region" description="Helical" evidence="2">
    <location>
        <begin position="144"/>
        <end position="172"/>
    </location>
</feature>
<keyword evidence="2" id="KW-1133">Transmembrane helix</keyword>
<proteinExistence type="predicted"/>
<accession>A0A561UPW8</accession>
<evidence type="ECO:0000256" key="2">
    <source>
        <dbReference type="SAM" id="Phobius"/>
    </source>
</evidence>
<comment type="caution">
    <text evidence="3">The sequence shown here is derived from an EMBL/GenBank/DDBJ whole genome shotgun (WGS) entry which is preliminary data.</text>
</comment>
<feature type="region of interest" description="Disordered" evidence="1">
    <location>
        <begin position="1"/>
        <end position="38"/>
    </location>
</feature>
<gene>
    <name evidence="3" type="ORF">FHX73_115311</name>
</gene>
<feature type="transmembrane region" description="Helical" evidence="2">
    <location>
        <begin position="193"/>
        <end position="217"/>
    </location>
</feature>
<sequence length="218" mass="22013">MSAAAPRRPRTKSGPKDGSKAGSGPGRHGRPHAQPPRRSPALAAICLVGAALMFCGCAAVGWWAGGNVAYASRLAGTPGTFTVRTCVSSGQGRNESYSCVGSFRADDGRVLRTGPLGNGEHDPGDRIPVQVSGSDLHSVGVAPAAGWCFVLAFALGVLTSAVQVLVVGVEAASPALAVRLRRSHWRPRIRSAVSLLGKGAGGAAGAAAVVFVVGKIVS</sequence>
<feature type="transmembrane region" description="Helical" evidence="2">
    <location>
        <begin position="41"/>
        <end position="64"/>
    </location>
</feature>
<keyword evidence="2" id="KW-0812">Transmembrane</keyword>
<organism evidence="3 4">
    <name type="scientific">Kitasatospora viridis</name>
    <dbReference type="NCBI Taxonomy" id="281105"/>
    <lineage>
        <taxon>Bacteria</taxon>
        <taxon>Bacillati</taxon>
        <taxon>Actinomycetota</taxon>
        <taxon>Actinomycetes</taxon>
        <taxon>Kitasatosporales</taxon>
        <taxon>Streptomycetaceae</taxon>
        <taxon>Kitasatospora</taxon>
    </lineage>
</organism>
<keyword evidence="2" id="KW-0472">Membrane</keyword>
<dbReference type="RefSeq" id="WP_145907705.1">
    <property type="nucleotide sequence ID" value="NZ_BAAAMZ010000007.1"/>
</dbReference>
<keyword evidence="4" id="KW-1185">Reference proteome</keyword>
<dbReference type="AlphaFoldDB" id="A0A561UPW8"/>
<name>A0A561UPW8_9ACTN</name>
<evidence type="ECO:0000313" key="3">
    <source>
        <dbReference type="EMBL" id="TWG01418.1"/>
    </source>
</evidence>
<evidence type="ECO:0000256" key="1">
    <source>
        <dbReference type="SAM" id="MobiDB-lite"/>
    </source>
</evidence>